<dbReference type="SUPFAM" id="SSF46785">
    <property type="entry name" value="Winged helix' DNA-binding domain"/>
    <property type="match status" value="1"/>
</dbReference>
<dbReference type="SMART" id="SM00347">
    <property type="entry name" value="HTH_MARR"/>
    <property type="match status" value="1"/>
</dbReference>
<accession>A0A8J3EJ65</accession>
<dbReference type="InterPro" id="IPR036388">
    <property type="entry name" value="WH-like_DNA-bd_sf"/>
</dbReference>
<keyword evidence="6" id="KW-1185">Reference proteome</keyword>
<dbReference type="InterPro" id="IPR000835">
    <property type="entry name" value="HTH_MarR-typ"/>
</dbReference>
<proteinExistence type="predicted"/>
<keyword evidence="1" id="KW-0805">Transcription regulation</keyword>
<evidence type="ECO:0000256" key="3">
    <source>
        <dbReference type="ARBA" id="ARBA00023163"/>
    </source>
</evidence>
<protein>
    <recommendedName>
        <fullName evidence="4">HTH marR-type domain-containing protein</fullName>
    </recommendedName>
</protein>
<evidence type="ECO:0000256" key="1">
    <source>
        <dbReference type="ARBA" id="ARBA00023015"/>
    </source>
</evidence>
<dbReference type="Gene3D" id="1.10.10.10">
    <property type="entry name" value="Winged helix-like DNA-binding domain superfamily/Winged helix DNA-binding domain"/>
    <property type="match status" value="1"/>
</dbReference>
<keyword evidence="3" id="KW-0804">Transcription</keyword>
<evidence type="ECO:0000313" key="6">
    <source>
        <dbReference type="Proteomes" id="UP000602050"/>
    </source>
</evidence>
<feature type="domain" description="HTH marR-type" evidence="4">
    <location>
        <begin position="7"/>
        <end position="142"/>
    </location>
</feature>
<dbReference type="GO" id="GO:0003700">
    <property type="term" value="F:DNA-binding transcription factor activity"/>
    <property type="evidence" value="ECO:0007669"/>
    <property type="project" value="InterPro"/>
</dbReference>
<comment type="caution">
    <text evidence="5">The sequence shown here is derived from an EMBL/GenBank/DDBJ whole genome shotgun (WGS) entry which is preliminary data.</text>
</comment>
<dbReference type="PANTHER" id="PTHR42756">
    <property type="entry name" value="TRANSCRIPTIONAL REGULATOR, MARR"/>
    <property type="match status" value="1"/>
</dbReference>
<evidence type="ECO:0000259" key="4">
    <source>
        <dbReference type="PROSITE" id="PS50995"/>
    </source>
</evidence>
<gene>
    <name evidence="5" type="ORF">GCM10010978_07770</name>
</gene>
<dbReference type="InterPro" id="IPR036390">
    <property type="entry name" value="WH_DNA-bd_sf"/>
</dbReference>
<dbReference type="Pfam" id="PF01047">
    <property type="entry name" value="MarR"/>
    <property type="match status" value="1"/>
</dbReference>
<dbReference type="RefSeq" id="WP_188391064.1">
    <property type="nucleotide sequence ID" value="NZ_BMEV01000010.1"/>
</dbReference>
<dbReference type="PANTHER" id="PTHR42756:SF1">
    <property type="entry name" value="TRANSCRIPTIONAL REPRESSOR OF EMRAB OPERON"/>
    <property type="match status" value="1"/>
</dbReference>
<dbReference type="GO" id="GO:0003677">
    <property type="term" value="F:DNA binding"/>
    <property type="evidence" value="ECO:0007669"/>
    <property type="project" value="UniProtKB-KW"/>
</dbReference>
<dbReference type="Proteomes" id="UP000602050">
    <property type="component" value="Unassembled WGS sequence"/>
</dbReference>
<name>A0A8J3EJ65_9BACI</name>
<reference evidence="5" key="2">
    <citation type="submission" date="2020-09" db="EMBL/GenBank/DDBJ databases">
        <authorList>
            <person name="Sun Q."/>
            <person name="Zhou Y."/>
        </authorList>
    </citation>
    <scope>NUCLEOTIDE SEQUENCE</scope>
    <source>
        <strain evidence="5">CGMCC 1.12360</strain>
    </source>
</reference>
<reference evidence="5" key="1">
    <citation type="journal article" date="2014" name="Int. J. Syst. Evol. Microbiol.">
        <title>Complete genome sequence of Corynebacterium casei LMG S-19264T (=DSM 44701T), isolated from a smear-ripened cheese.</title>
        <authorList>
            <consortium name="US DOE Joint Genome Institute (JGI-PGF)"/>
            <person name="Walter F."/>
            <person name="Albersmeier A."/>
            <person name="Kalinowski J."/>
            <person name="Ruckert C."/>
        </authorList>
    </citation>
    <scope>NUCLEOTIDE SEQUENCE</scope>
    <source>
        <strain evidence="5">CGMCC 1.12360</strain>
    </source>
</reference>
<keyword evidence="2" id="KW-0238">DNA-binding</keyword>
<organism evidence="5 6">
    <name type="scientific">Compostibacillus humi</name>
    <dbReference type="NCBI Taxonomy" id="1245525"/>
    <lineage>
        <taxon>Bacteria</taxon>
        <taxon>Bacillati</taxon>
        <taxon>Bacillota</taxon>
        <taxon>Bacilli</taxon>
        <taxon>Bacillales</taxon>
        <taxon>Bacillaceae</taxon>
        <taxon>Compostibacillus</taxon>
    </lineage>
</organism>
<dbReference type="AlphaFoldDB" id="A0A8J3EJ65"/>
<evidence type="ECO:0000313" key="5">
    <source>
        <dbReference type="EMBL" id="GGH71622.1"/>
    </source>
</evidence>
<evidence type="ECO:0000256" key="2">
    <source>
        <dbReference type="ARBA" id="ARBA00023125"/>
    </source>
</evidence>
<dbReference type="EMBL" id="BMEV01000010">
    <property type="protein sequence ID" value="GGH71622.1"/>
    <property type="molecule type" value="Genomic_DNA"/>
</dbReference>
<dbReference type="PROSITE" id="PS50995">
    <property type="entry name" value="HTH_MARR_2"/>
    <property type="match status" value="1"/>
</dbReference>
<sequence length="143" mass="16726">MSRERTELDLIDLISERHQTLRKLLQDKWNERSNIYLSNSEWFILARIYQQGTTTISDITKTVDISRQATHKFIRQLADKNLVEIQSLENNKKKKAICLTELGKECYEKNVGMKIELEGKIANQIGKEKVHALKEILQLDWGL</sequence>